<accession>A0A1U7NRI6</accession>
<organism evidence="1 2">
    <name type="scientific">Deinococcus marmoris</name>
    <dbReference type="NCBI Taxonomy" id="249408"/>
    <lineage>
        <taxon>Bacteria</taxon>
        <taxon>Thermotogati</taxon>
        <taxon>Deinococcota</taxon>
        <taxon>Deinococci</taxon>
        <taxon>Deinococcales</taxon>
        <taxon>Deinococcaceae</taxon>
        <taxon>Deinococcus</taxon>
    </lineage>
</organism>
<proteinExistence type="predicted"/>
<sequence length="38" mass="3862">MQDLPLSVTAVLPAQACNIGLAAVAAPEVRALTLSRLS</sequence>
<protein>
    <submittedName>
        <fullName evidence="1">Uncharacterized protein</fullName>
    </submittedName>
</protein>
<evidence type="ECO:0000313" key="1">
    <source>
        <dbReference type="EMBL" id="OLV15530.1"/>
    </source>
</evidence>
<dbReference type="STRING" id="249408.BOO71_0014611"/>
<keyword evidence="2" id="KW-1185">Reference proteome</keyword>
<dbReference type="Proteomes" id="UP000186607">
    <property type="component" value="Unassembled WGS sequence"/>
</dbReference>
<comment type="caution">
    <text evidence="1">The sequence shown here is derived from an EMBL/GenBank/DDBJ whole genome shotgun (WGS) entry which is preliminary data.</text>
</comment>
<name>A0A1U7NRI6_9DEIO</name>
<gene>
    <name evidence="1" type="ORF">BOO71_0014611</name>
</gene>
<evidence type="ECO:0000313" key="2">
    <source>
        <dbReference type="Proteomes" id="UP000186607"/>
    </source>
</evidence>
<reference evidence="1 2" key="1">
    <citation type="submission" date="2017-01" db="EMBL/GenBank/DDBJ databases">
        <title>Genome Analysis of Deinococcus marmoris KOPRI26562.</title>
        <authorList>
            <person name="Kim J.H."/>
            <person name="Oh H.-M."/>
        </authorList>
    </citation>
    <scope>NUCLEOTIDE SEQUENCE [LARGE SCALE GENOMIC DNA]</scope>
    <source>
        <strain evidence="1 2">KOPRI26562</strain>
    </source>
</reference>
<dbReference type="AlphaFoldDB" id="A0A1U7NRI6"/>
<dbReference type="EMBL" id="MSTI01000177">
    <property type="protein sequence ID" value="OLV15530.1"/>
    <property type="molecule type" value="Genomic_DNA"/>
</dbReference>